<gene>
    <name evidence="1" type="ORF">BOKJ2_LOCUS415</name>
</gene>
<accession>A0A811JQY2</accession>
<sequence>MEIEVAQPEVELNLLVPGVNEHGQDQPVDVFSHQEFLDYLDNINNAEANGDAAVENGGEAEAVAEVINEGGAEGEAAQQVVEAAPQRPLQRPRIQDRPGATVEVRRDFRKGLSTLRKGLQEKKGLQIEKFYTRKGLQ</sequence>
<proteinExistence type="predicted"/>
<evidence type="ECO:0000313" key="2">
    <source>
        <dbReference type="Proteomes" id="UP000614601"/>
    </source>
</evidence>
<protein>
    <submittedName>
        <fullName evidence="1">Uncharacterized protein</fullName>
    </submittedName>
</protein>
<organism evidence="1 2">
    <name type="scientific">Bursaphelenchus okinawaensis</name>
    <dbReference type="NCBI Taxonomy" id="465554"/>
    <lineage>
        <taxon>Eukaryota</taxon>
        <taxon>Metazoa</taxon>
        <taxon>Ecdysozoa</taxon>
        <taxon>Nematoda</taxon>
        <taxon>Chromadorea</taxon>
        <taxon>Rhabditida</taxon>
        <taxon>Tylenchina</taxon>
        <taxon>Tylenchomorpha</taxon>
        <taxon>Aphelenchoidea</taxon>
        <taxon>Aphelenchoididae</taxon>
        <taxon>Bursaphelenchus</taxon>
    </lineage>
</organism>
<evidence type="ECO:0000313" key="1">
    <source>
        <dbReference type="EMBL" id="CAD5205731.1"/>
    </source>
</evidence>
<keyword evidence="2" id="KW-1185">Reference proteome</keyword>
<reference evidence="1" key="1">
    <citation type="submission" date="2020-09" db="EMBL/GenBank/DDBJ databases">
        <authorList>
            <person name="Kikuchi T."/>
        </authorList>
    </citation>
    <scope>NUCLEOTIDE SEQUENCE</scope>
    <source>
        <strain evidence="1">SH1</strain>
    </source>
</reference>
<dbReference type="AlphaFoldDB" id="A0A811JQY2"/>
<comment type="caution">
    <text evidence="1">The sequence shown here is derived from an EMBL/GenBank/DDBJ whole genome shotgun (WGS) entry which is preliminary data.</text>
</comment>
<name>A0A811JQY2_9BILA</name>
<dbReference type="EMBL" id="CAJFDH010000001">
    <property type="protein sequence ID" value="CAD5205731.1"/>
    <property type="molecule type" value="Genomic_DNA"/>
</dbReference>
<dbReference type="Proteomes" id="UP000783686">
    <property type="component" value="Unassembled WGS sequence"/>
</dbReference>
<dbReference type="EMBL" id="CAJFCW020000001">
    <property type="protein sequence ID" value="CAG9078929.1"/>
    <property type="molecule type" value="Genomic_DNA"/>
</dbReference>
<dbReference type="Proteomes" id="UP000614601">
    <property type="component" value="Unassembled WGS sequence"/>
</dbReference>